<dbReference type="AlphaFoldDB" id="A0AA39YQ13"/>
<name>A0AA39YQ13_9PEZI</name>
<evidence type="ECO:0000313" key="1">
    <source>
        <dbReference type="EMBL" id="KAK0656583.1"/>
    </source>
</evidence>
<proteinExistence type="predicted"/>
<protein>
    <submittedName>
        <fullName evidence="1">Uncharacterized protein</fullName>
    </submittedName>
</protein>
<gene>
    <name evidence="1" type="ORF">B0T16DRAFT_399695</name>
</gene>
<accession>A0AA39YQ13</accession>
<comment type="caution">
    <text evidence="1">The sequence shown here is derived from an EMBL/GenBank/DDBJ whole genome shotgun (WGS) entry which is preliminary data.</text>
</comment>
<dbReference type="EMBL" id="JAULSV010000001">
    <property type="protein sequence ID" value="KAK0656583.1"/>
    <property type="molecule type" value="Genomic_DNA"/>
</dbReference>
<dbReference type="Proteomes" id="UP001174936">
    <property type="component" value="Unassembled WGS sequence"/>
</dbReference>
<evidence type="ECO:0000313" key="2">
    <source>
        <dbReference type="Proteomes" id="UP001174936"/>
    </source>
</evidence>
<keyword evidence="2" id="KW-1185">Reference proteome</keyword>
<organism evidence="1 2">
    <name type="scientific">Cercophora newfieldiana</name>
    <dbReference type="NCBI Taxonomy" id="92897"/>
    <lineage>
        <taxon>Eukaryota</taxon>
        <taxon>Fungi</taxon>
        <taxon>Dikarya</taxon>
        <taxon>Ascomycota</taxon>
        <taxon>Pezizomycotina</taxon>
        <taxon>Sordariomycetes</taxon>
        <taxon>Sordariomycetidae</taxon>
        <taxon>Sordariales</taxon>
        <taxon>Lasiosphaeriaceae</taxon>
        <taxon>Cercophora</taxon>
    </lineage>
</organism>
<sequence>MVRASRGRGAVVLGDWWWWWWWVAAGCCCCCWVGWEELMAVWDCEGAGGWDCELLVMVWEAEEGGGTPFVWGAEDMVMEFVVIVVWVETDEARWLEVVRS</sequence>
<dbReference type="PROSITE" id="PS51257">
    <property type="entry name" value="PROKAR_LIPOPROTEIN"/>
    <property type="match status" value="1"/>
</dbReference>
<reference evidence="1" key="1">
    <citation type="submission" date="2023-06" db="EMBL/GenBank/DDBJ databases">
        <title>Genome-scale phylogeny and comparative genomics of the fungal order Sordariales.</title>
        <authorList>
            <consortium name="Lawrence Berkeley National Laboratory"/>
            <person name="Hensen N."/>
            <person name="Bonometti L."/>
            <person name="Westerberg I."/>
            <person name="Brannstrom I.O."/>
            <person name="Guillou S."/>
            <person name="Cros-Aarteil S."/>
            <person name="Calhoun S."/>
            <person name="Haridas S."/>
            <person name="Kuo A."/>
            <person name="Mondo S."/>
            <person name="Pangilinan J."/>
            <person name="Riley R."/>
            <person name="Labutti K."/>
            <person name="Andreopoulos B."/>
            <person name="Lipzen A."/>
            <person name="Chen C."/>
            <person name="Yanf M."/>
            <person name="Daum C."/>
            <person name="Ng V."/>
            <person name="Clum A."/>
            <person name="Steindorff A."/>
            <person name="Ohm R."/>
            <person name="Martin F."/>
            <person name="Silar P."/>
            <person name="Natvig D."/>
            <person name="Lalanne C."/>
            <person name="Gautier V."/>
            <person name="Ament-Velasquez S.L."/>
            <person name="Kruys A."/>
            <person name="Hutchinson M.I."/>
            <person name="Powell A.J."/>
            <person name="Barry K."/>
            <person name="Miller A.N."/>
            <person name="Grigoriev I.V."/>
            <person name="Debuchy R."/>
            <person name="Gladieux P."/>
            <person name="Thoren M.H."/>
            <person name="Johannesson H."/>
        </authorList>
    </citation>
    <scope>NUCLEOTIDE SEQUENCE</scope>
    <source>
        <strain evidence="1">SMH2532-1</strain>
    </source>
</reference>